<dbReference type="AlphaFoldDB" id="G2I1G7"/>
<evidence type="ECO:0000313" key="1">
    <source>
        <dbReference type="EMBL" id="BAK84775.1"/>
    </source>
</evidence>
<reference evidence="2" key="1">
    <citation type="journal article" date="2011" name="J. Bacteriol.">
        <title>Complete genome sequence of NBRC 3288, a unique cellulose-nonproducing strain of Gluconacetobacter xylinus isolated from vinegar.</title>
        <authorList>
            <person name="Ogino H."/>
            <person name="Azuma Y."/>
            <person name="Hosoyama A."/>
            <person name="Nakazawa H."/>
            <person name="Matsutani M."/>
            <person name="Hasegawa A."/>
            <person name="Otsuyama K."/>
            <person name="Matsushita K."/>
            <person name="Fujita N."/>
            <person name="Shirai M."/>
        </authorList>
    </citation>
    <scope>NUCLEOTIDE SEQUENCE [LARGE SCALE GENOMIC DNA]</scope>
    <source>
        <strain evidence="2">NBRC 3288 / BCRC 11682 / LMG 1693</strain>
    </source>
</reference>
<dbReference type="EMBL" id="AP012159">
    <property type="protein sequence ID" value="BAK84775.1"/>
    <property type="molecule type" value="Genomic_DNA"/>
</dbReference>
<evidence type="ECO:0000313" key="2">
    <source>
        <dbReference type="Proteomes" id="UP000009044"/>
    </source>
</evidence>
<dbReference type="Gene3D" id="2.60.120.200">
    <property type="match status" value="1"/>
</dbReference>
<proteinExistence type="predicted"/>
<protein>
    <submittedName>
        <fullName evidence="1">Uncharacterized protein</fullName>
    </submittedName>
</protein>
<dbReference type="eggNOG" id="COG3506">
    <property type="taxonomic scope" value="Bacteria"/>
</dbReference>
<name>G2I1G7_KOMMN</name>
<accession>G2I1G7</accession>
<gene>
    <name evidence="1" type="ordered locus">GLX_23630</name>
</gene>
<dbReference type="KEGG" id="gxy:GLX_23630"/>
<dbReference type="HOGENOM" id="CLU_1382543_0_0_5"/>
<dbReference type="Proteomes" id="UP000009044">
    <property type="component" value="Chromosome"/>
</dbReference>
<organism evidence="1 2">
    <name type="scientific">Komagataeibacter medellinensis (strain NBRC 3288 / BCRC 11682 / LMG 1693 / Kondo 51)</name>
    <name type="common">Gluconacetobacter medellinensis</name>
    <dbReference type="NCBI Taxonomy" id="634177"/>
    <lineage>
        <taxon>Bacteria</taxon>
        <taxon>Pseudomonadati</taxon>
        <taxon>Pseudomonadota</taxon>
        <taxon>Alphaproteobacteria</taxon>
        <taxon>Acetobacterales</taxon>
        <taxon>Acetobacteraceae</taxon>
        <taxon>Komagataeibacter</taxon>
    </lineage>
</organism>
<sequence>MLAMSTVHIQLVGPLGDIIHRRLQPRMVRVEQHEPPTVIDPCMSHHLVDIALADILFGVIHPAGQAFPFGIDSLHDHTAAHDQDIGKGLEHSLLSDVYRPGRLPPGVVTRSPVVQPPACRQCIFLNRPFIQNSRACRSYHHLRVGARHVHVHGNGGYDLPPYTVGPMCCTPERKGITVRFSDWRLTPPLNKTVHGLT</sequence>
<dbReference type="STRING" id="634177.GLX_23630"/>